<accession>A0A3Q8J4G2</accession>
<evidence type="ECO:0000256" key="3">
    <source>
        <dbReference type="ARBA" id="ARBA00022723"/>
    </source>
</evidence>
<dbReference type="EMBL" id="MG452722">
    <property type="protein sequence ID" value="AZB49242.1"/>
    <property type="molecule type" value="Genomic_DNA"/>
</dbReference>
<keyword evidence="4" id="KW-0863">Zinc-finger</keyword>
<organism evidence="8">
    <name type="scientific">Phascolarctid gammaherpesvirus 1</name>
    <dbReference type="NCBI Taxonomy" id="2249313"/>
    <lineage>
        <taxon>Viruses</taxon>
        <taxon>Duplodnaviria</taxon>
        <taxon>Heunggongvirae</taxon>
        <taxon>Peploviricota</taxon>
        <taxon>Herviviricetes</taxon>
        <taxon>Herpesvirales</taxon>
        <taxon>Orthoherpesviridae</taxon>
        <taxon>Gammaherpesvirinae</taxon>
        <taxon>Manticavirus</taxon>
        <taxon>Manticavirus phascolarctidgamma1</taxon>
    </lineage>
</organism>
<evidence type="ECO:0000256" key="2">
    <source>
        <dbReference type="ARBA" id="ARBA00022562"/>
    </source>
</evidence>
<evidence type="ECO:0000313" key="8">
    <source>
        <dbReference type="EMBL" id="AZB49242.1"/>
    </source>
</evidence>
<keyword evidence="7" id="KW-0472">Membrane</keyword>
<reference evidence="8" key="1">
    <citation type="submission" date="2017-11" db="EMBL/GenBank/DDBJ databases">
        <title>The distinct marsupial branch of gammaherpesviruses includes novel host-derived genes seldom found in other viruses.</title>
        <authorList>
            <person name="Vaz P.K."/>
        </authorList>
    </citation>
    <scope>NUCLEOTIDE SEQUENCE</scope>
    <source>
        <strain evidence="8">36M/11</strain>
    </source>
</reference>
<sequence>MKYYHMKPRECRSLRETSAGKYQHHAPHRDLEMILKSPKRLKRTAMSTVSNRPSKKLNPLYNPLDMINSTMFFALITKKPQVGRDFLREMSIPVSSDNTVFLPLNVRRLPPGRCIMLSPFGHKSVIEFHCGTCRKIPPNDSDLAFKMLLSGRQTSMQTPDTDEANSLPLTVFNNAPKVIQHKLFYLSLLSQSMDMLRASFKQPGLFYAHFILAKFCPGGFPVFKRESNTGLLSMITVYRSQRVHVGEGCLQALCENMPEYNVSIDITLNKVYIVVIEPRESETKLVSLQEESICDAVAALDCSDEMKQELITMYNLV</sequence>
<dbReference type="GO" id="GO:0046765">
    <property type="term" value="P:viral budding from nuclear membrane"/>
    <property type="evidence" value="ECO:0007669"/>
    <property type="project" value="InterPro"/>
</dbReference>
<keyword evidence="1" id="KW-0597">Phosphoprotein</keyword>
<dbReference type="Proteomes" id="UP000677407">
    <property type="component" value="Segment"/>
</dbReference>
<protein>
    <recommendedName>
        <fullName evidence="10">Nuclear egress protein 1</fullName>
    </recommendedName>
</protein>
<keyword evidence="9" id="KW-1185">Reference proteome</keyword>
<evidence type="ECO:0000256" key="6">
    <source>
        <dbReference type="ARBA" id="ARBA00022870"/>
    </source>
</evidence>
<dbReference type="Pfam" id="PF02718">
    <property type="entry name" value="Herpes_UL31"/>
    <property type="match status" value="1"/>
</dbReference>
<dbReference type="KEGG" id="vg:65102797"/>
<evidence type="ECO:0000256" key="1">
    <source>
        <dbReference type="ARBA" id="ARBA00022553"/>
    </source>
</evidence>
<dbReference type="GeneID" id="65102797"/>
<keyword evidence="2" id="KW-1048">Host nucleus</keyword>
<keyword evidence="6" id="KW-1043">Host membrane</keyword>
<evidence type="ECO:0000313" key="9">
    <source>
        <dbReference type="Proteomes" id="UP000677407"/>
    </source>
</evidence>
<dbReference type="InterPro" id="IPR021152">
    <property type="entry name" value="Herpes_UL31"/>
</dbReference>
<dbReference type="RefSeq" id="YP_010087512.1">
    <property type="nucleotide sequence ID" value="NC_055555.1"/>
</dbReference>
<evidence type="ECO:0000256" key="4">
    <source>
        <dbReference type="ARBA" id="ARBA00022771"/>
    </source>
</evidence>
<name>A0A3Q8J4G2_9GAMA</name>
<keyword evidence="5" id="KW-0862">Zinc</keyword>
<evidence type="ECO:0000256" key="5">
    <source>
        <dbReference type="ARBA" id="ARBA00022833"/>
    </source>
</evidence>
<evidence type="ECO:0000256" key="7">
    <source>
        <dbReference type="ARBA" id="ARBA00023136"/>
    </source>
</evidence>
<keyword evidence="3" id="KW-0479">Metal-binding</keyword>
<gene>
    <name evidence="8" type="primary">ORF69</name>
</gene>
<evidence type="ECO:0008006" key="10">
    <source>
        <dbReference type="Google" id="ProtNLM"/>
    </source>
</evidence>
<proteinExistence type="predicted"/>
<dbReference type="GO" id="GO:0008270">
    <property type="term" value="F:zinc ion binding"/>
    <property type="evidence" value="ECO:0007669"/>
    <property type="project" value="UniProtKB-KW"/>
</dbReference>